<evidence type="ECO:0000259" key="2">
    <source>
        <dbReference type="Pfam" id="PF25298"/>
    </source>
</evidence>
<reference evidence="3 4" key="1">
    <citation type="submission" date="2022-05" db="EMBL/GenBank/DDBJ databases">
        <authorList>
            <consortium name="Genoscope - CEA"/>
            <person name="William W."/>
        </authorList>
    </citation>
    <scope>NUCLEOTIDE SEQUENCE [LARGE SCALE GENOMIC DNA]</scope>
</reference>
<dbReference type="EMBL" id="CALNXK010000073">
    <property type="protein sequence ID" value="CAH3144297.1"/>
    <property type="molecule type" value="Genomic_DNA"/>
</dbReference>
<sequence>MKKEISDLRSAIDEQAQYTRRDCLEIRGVPVTTGEDTNVIVEKIGALIDVDINDTDISISHRIPSSNDGASGSTSFRHPAIAVKFTNRKNRDLFYKARSKLKSYNTSEIGLGRNGESNTFIQESLTEAKRNFFKSCLKFRKDQKYKFIWTYYGVIYLRRNEHTPTSRITSVRELEKLQPRQSTSESTSTTTTEVSSQPS</sequence>
<feature type="domain" description="FP protein C-terminal" evidence="2">
    <location>
        <begin position="127"/>
        <end position="177"/>
    </location>
</feature>
<feature type="region of interest" description="Disordered" evidence="1">
    <location>
        <begin position="168"/>
        <end position="199"/>
    </location>
</feature>
<keyword evidence="4" id="KW-1185">Reference proteome</keyword>
<accession>A0ABN8PML1</accession>
<name>A0ABN8PML1_9CNID</name>
<dbReference type="InterPro" id="IPR057251">
    <property type="entry name" value="FP_C"/>
</dbReference>
<feature type="compositionally biased region" description="Low complexity" evidence="1">
    <location>
        <begin position="182"/>
        <end position="199"/>
    </location>
</feature>
<gene>
    <name evidence="3" type="ORF">PLOB_00043894</name>
</gene>
<evidence type="ECO:0000256" key="1">
    <source>
        <dbReference type="SAM" id="MobiDB-lite"/>
    </source>
</evidence>
<feature type="compositionally biased region" description="Basic and acidic residues" evidence="1">
    <location>
        <begin position="168"/>
        <end position="178"/>
    </location>
</feature>
<proteinExistence type="predicted"/>
<organism evidence="3 4">
    <name type="scientific">Porites lobata</name>
    <dbReference type="NCBI Taxonomy" id="104759"/>
    <lineage>
        <taxon>Eukaryota</taxon>
        <taxon>Metazoa</taxon>
        <taxon>Cnidaria</taxon>
        <taxon>Anthozoa</taxon>
        <taxon>Hexacorallia</taxon>
        <taxon>Scleractinia</taxon>
        <taxon>Fungiina</taxon>
        <taxon>Poritidae</taxon>
        <taxon>Porites</taxon>
    </lineage>
</organism>
<dbReference type="Proteomes" id="UP001159405">
    <property type="component" value="Unassembled WGS sequence"/>
</dbReference>
<comment type="caution">
    <text evidence="3">The sequence shown here is derived from an EMBL/GenBank/DDBJ whole genome shotgun (WGS) entry which is preliminary data.</text>
</comment>
<protein>
    <recommendedName>
        <fullName evidence="2">FP protein C-terminal domain-containing protein</fullName>
    </recommendedName>
</protein>
<dbReference type="Pfam" id="PF25298">
    <property type="entry name" value="Baculo_FP_2nd"/>
    <property type="match status" value="1"/>
</dbReference>
<evidence type="ECO:0000313" key="3">
    <source>
        <dbReference type="EMBL" id="CAH3144297.1"/>
    </source>
</evidence>
<evidence type="ECO:0000313" key="4">
    <source>
        <dbReference type="Proteomes" id="UP001159405"/>
    </source>
</evidence>